<dbReference type="EMBL" id="KZ293796">
    <property type="protein sequence ID" value="PBK79246.1"/>
    <property type="molecule type" value="Genomic_DNA"/>
</dbReference>
<organism evidence="1 2">
    <name type="scientific">Armillaria gallica</name>
    <name type="common">Bulbous honey fungus</name>
    <name type="synonym">Armillaria bulbosa</name>
    <dbReference type="NCBI Taxonomy" id="47427"/>
    <lineage>
        <taxon>Eukaryota</taxon>
        <taxon>Fungi</taxon>
        <taxon>Dikarya</taxon>
        <taxon>Basidiomycota</taxon>
        <taxon>Agaricomycotina</taxon>
        <taxon>Agaricomycetes</taxon>
        <taxon>Agaricomycetidae</taxon>
        <taxon>Agaricales</taxon>
        <taxon>Marasmiineae</taxon>
        <taxon>Physalacriaceae</taxon>
        <taxon>Armillaria</taxon>
    </lineage>
</organism>
<accession>A0A2H3CVB8</accession>
<evidence type="ECO:0000313" key="1">
    <source>
        <dbReference type="EMBL" id="PBK79246.1"/>
    </source>
</evidence>
<proteinExistence type="predicted"/>
<dbReference type="InParanoid" id="A0A2H3CVB8"/>
<name>A0A2H3CVB8_ARMGA</name>
<reference evidence="2" key="1">
    <citation type="journal article" date="2017" name="Nat. Ecol. Evol.">
        <title>Genome expansion and lineage-specific genetic innovations in the forest pathogenic fungi Armillaria.</title>
        <authorList>
            <person name="Sipos G."/>
            <person name="Prasanna A.N."/>
            <person name="Walter M.C."/>
            <person name="O'Connor E."/>
            <person name="Balint B."/>
            <person name="Krizsan K."/>
            <person name="Kiss B."/>
            <person name="Hess J."/>
            <person name="Varga T."/>
            <person name="Slot J."/>
            <person name="Riley R."/>
            <person name="Boka B."/>
            <person name="Rigling D."/>
            <person name="Barry K."/>
            <person name="Lee J."/>
            <person name="Mihaltcheva S."/>
            <person name="LaButti K."/>
            <person name="Lipzen A."/>
            <person name="Waldron R."/>
            <person name="Moloney N.M."/>
            <person name="Sperisen C."/>
            <person name="Kredics L."/>
            <person name="Vagvoelgyi C."/>
            <person name="Patrignani A."/>
            <person name="Fitzpatrick D."/>
            <person name="Nagy I."/>
            <person name="Doyle S."/>
            <person name="Anderson J.B."/>
            <person name="Grigoriev I.V."/>
            <person name="Gueldener U."/>
            <person name="Muensterkoetter M."/>
            <person name="Nagy L.G."/>
        </authorList>
    </citation>
    <scope>NUCLEOTIDE SEQUENCE [LARGE SCALE GENOMIC DNA]</scope>
    <source>
        <strain evidence="2">Ar21-2</strain>
    </source>
</reference>
<gene>
    <name evidence="1" type="ORF">ARMGADRAFT_174891</name>
</gene>
<keyword evidence="2" id="KW-1185">Reference proteome</keyword>
<sequence>MESTRQRICFREVRLEEKDKAKAKADTCQLVLDRSHLYHAGAGLERWRSSLRITDAIVHLTCTVYNCANIVFASVIVNAHRNIDP</sequence>
<protein>
    <submittedName>
        <fullName evidence="1">Uncharacterized protein</fullName>
    </submittedName>
</protein>
<dbReference type="Proteomes" id="UP000217790">
    <property type="component" value="Unassembled WGS sequence"/>
</dbReference>
<evidence type="ECO:0000313" key="2">
    <source>
        <dbReference type="Proteomes" id="UP000217790"/>
    </source>
</evidence>
<dbReference type="AlphaFoldDB" id="A0A2H3CVB8"/>
<dbReference type="OrthoDB" id="10552932at2759"/>